<keyword evidence="2" id="KW-1133">Transmembrane helix</keyword>
<evidence type="ECO:0000313" key="5">
    <source>
        <dbReference type="Proteomes" id="UP000054248"/>
    </source>
</evidence>
<dbReference type="AlphaFoldDB" id="A0A0C3L218"/>
<feature type="chain" id="PRO_5002166411" evidence="3">
    <location>
        <begin position="28"/>
        <end position="333"/>
    </location>
</feature>
<organism evidence="4 5">
    <name type="scientific">Tulasnella calospora MUT 4182</name>
    <dbReference type="NCBI Taxonomy" id="1051891"/>
    <lineage>
        <taxon>Eukaryota</taxon>
        <taxon>Fungi</taxon>
        <taxon>Dikarya</taxon>
        <taxon>Basidiomycota</taxon>
        <taxon>Agaricomycotina</taxon>
        <taxon>Agaricomycetes</taxon>
        <taxon>Cantharellales</taxon>
        <taxon>Tulasnellaceae</taxon>
        <taxon>Tulasnella</taxon>
    </lineage>
</organism>
<keyword evidence="3" id="KW-0732">Signal</keyword>
<feature type="transmembrane region" description="Helical" evidence="2">
    <location>
        <begin position="157"/>
        <end position="175"/>
    </location>
</feature>
<gene>
    <name evidence="4" type="ORF">M407DRAFT_22967</name>
</gene>
<feature type="region of interest" description="Disordered" evidence="1">
    <location>
        <begin position="312"/>
        <end position="333"/>
    </location>
</feature>
<feature type="transmembrane region" description="Helical" evidence="2">
    <location>
        <begin position="125"/>
        <end position="145"/>
    </location>
</feature>
<dbReference type="STRING" id="1051891.A0A0C3L218"/>
<reference evidence="5" key="2">
    <citation type="submission" date="2015-01" db="EMBL/GenBank/DDBJ databases">
        <title>Evolutionary Origins and Diversification of the Mycorrhizal Mutualists.</title>
        <authorList>
            <consortium name="DOE Joint Genome Institute"/>
            <consortium name="Mycorrhizal Genomics Consortium"/>
            <person name="Kohler A."/>
            <person name="Kuo A."/>
            <person name="Nagy L.G."/>
            <person name="Floudas D."/>
            <person name="Copeland A."/>
            <person name="Barry K.W."/>
            <person name="Cichocki N."/>
            <person name="Veneault-Fourrey C."/>
            <person name="LaButti K."/>
            <person name="Lindquist E.A."/>
            <person name="Lipzen A."/>
            <person name="Lundell T."/>
            <person name="Morin E."/>
            <person name="Murat C."/>
            <person name="Riley R."/>
            <person name="Ohm R."/>
            <person name="Sun H."/>
            <person name="Tunlid A."/>
            <person name="Henrissat B."/>
            <person name="Grigoriev I.V."/>
            <person name="Hibbett D.S."/>
            <person name="Martin F."/>
        </authorList>
    </citation>
    <scope>NUCLEOTIDE SEQUENCE [LARGE SCALE GENOMIC DNA]</scope>
    <source>
        <strain evidence="5">MUT 4182</strain>
    </source>
</reference>
<dbReference type="HOGENOM" id="CLU_059578_0_0_1"/>
<evidence type="ECO:0000256" key="3">
    <source>
        <dbReference type="SAM" id="SignalP"/>
    </source>
</evidence>
<sequence length="333" mass="37216">MPRANLSSLSLLLAYLFLLSTLGIARALPPPSPSSSSFVLPQRRADPDPQPCGFDGDDNTYGLGIRLGLYIQWLSTMLCNFLGLVKPEEAKSMKGINLCFQVSVFGGLLYVTATRGRTQEAGQLYAAEIWVMLCLCLGGVLTVSPEPRERAYIVHDVFQQGLNVAMASYTLWFIYTRMDQMAHSSCSRYSFFYTKVDMYHWFRLFWKISMIPATISVTFCLGWCLVRTFTPGMRRLSDDAELAWGQSHPLLWVISPSFALGSTIASTELIIRWNHIHNVNSIGGTGQLIPLIVACLTFIRLAYKLFTQMRSNKATPPTNTPSLMTSTSLHLTI</sequence>
<feature type="transmembrane region" description="Helical" evidence="2">
    <location>
        <begin position="204"/>
        <end position="229"/>
    </location>
</feature>
<dbReference type="EMBL" id="KN823003">
    <property type="protein sequence ID" value="KIO27793.1"/>
    <property type="molecule type" value="Genomic_DNA"/>
</dbReference>
<evidence type="ECO:0000313" key="4">
    <source>
        <dbReference type="EMBL" id="KIO27793.1"/>
    </source>
</evidence>
<dbReference type="Proteomes" id="UP000054248">
    <property type="component" value="Unassembled WGS sequence"/>
</dbReference>
<feature type="transmembrane region" description="Helical" evidence="2">
    <location>
        <begin position="63"/>
        <end position="83"/>
    </location>
</feature>
<keyword evidence="2" id="KW-0472">Membrane</keyword>
<name>A0A0C3L218_9AGAM</name>
<evidence type="ECO:0000256" key="2">
    <source>
        <dbReference type="SAM" id="Phobius"/>
    </source>
</evidence>
<protein>
    <submittedName>
        <fullName evidence="4">Uncharacterized protein</fullName>
    </submittedName>
</protein>
<keyword evidence="2" id="KW-0812">Transmembrane</keyword>
<accession>A0A0C3L218</accession>
<feature type="transmembrane region" description="Helical" evidence="2">
    <location>
        <begin position="95"/>
        <end position="113"/>
    </location>
</feature>
<reference evidence="4 5" key="1">
    <citation type="submission" date="2014-04" db="EMBL/GenBank/DDBJ databases">
        <authorList>
            <consortium name="DOE Joint Genome Institute"/>
            <person name="Kuo A."/>
            <person name="Girlanda M."/>
            <person name="Perotto S."/>
            <person name="Kohler A."/>
            <person name="Nagy L.G."/>
            <person name="Floudas D."/>
            <person name="Copeland A."/>
            <person name="Barry K.W."/>
            <person name="Cichocki N."/>
            <person name="Veneault-Fourrey C."/>
            <person name="LaButti K."/>
            <person name="Lindquist E.A."/>
            <person name="Lipzen A."/>
            <person name="Lundell T."/>
            <person name="Morin E."/>
            <person name="Murat C."/>
            <person name="Sun H."/>
            <person name="Tunlid A."/>
            <person name="Henrissat B."/>
            <person name="Grigoriev I.V."/>
            <person name="Hibbett D.S."/>
            <person name="Martin F."/>
            <person name="Nordberg H.P."/>
            <person name="Cantor M.N."/>
            <person name="Hua S.X."/>
        </authorList>
    </citation>
    <scope>NUCLEOTIDE SEQUENCE [LARGE SCALE GENOMIC DNA]</scope>
    <source>
        <strain evidence="4 5">MUT 4182</strain>
    </source>
</reference>
<evidence type="ECO:0000256" key="1">
    <source>
        <dbReference type="SAM" id="MobiDB-lite"/>
    </source>
</evidence>
<proteinExistence type="predicted"/>
<feature type="signal peptide" evidence="3">
    <location>
        <begin position="1"/>
        <end position="27"/>
    </location>
</feature>
<feature type="transmembrane region" description="Helical" evidence="2">
    <location>
        <begin position="285"/>
        <end position="303"/>
    </location>
</feature>
<keyword evidence="5" id="KW-1185">Reference proteome</keyword>
<dbReference type="OrthoDB" id="4172404at2759"/>
<feature type="transmembrane region" description="Helical" evidence="2">
    <location>
        <begin position="250"/>
        <end position="273"/>
    </location>
</feature>